<dbReference type="Proteomes" id="UP000199656">
    <property type="component" value="Unassembled WGS sequence"/>
</dbReference>
<dbReference type="AlphaFoldDB" id="A0A1H4DMB1"/>
<evidence type="ECO:0000313" key="2">
    <source>
        <dbReference type="EMBL" id="SEA73933.1"/>
    </source>
</evidence>
<protein>
    <submittedName>
        <fullName evidence="2">Uncharacterized protein</fullName>
    </submittedName>
</protein>
<keyword evidence="1" id="KW-0732">Signal</keyword>
<dbReference type="OrthoDB" id="877109at2"/>
<reference evidence="3" key="1">
    <citation type="submission" date="2016-10" db="EMBL/GenBank/DDBJ databases">
        <authorList>
            <person name="Varghese N."/>
            <person name="Submissions S."/>
        </authorList>
    </citation>
    <scope>NUCLEOTIDE SEQUENCE [LARGE SCALE GENOMIC DNA]</scope>
    <source>
        <strain evidence="3">DSM 23920</strain>
    </source>
</reference>
<evidence type="ECO:0000256" key="1">
    <source>
        <dbReference type="SAM" id="SignalP"/>
    </source>
</evidence>
<accession>A0A1H4DMB1</accession>
<sequence length="241" mass="26676">MLNKLWLLLCATLLVLSCKNKTASSGSAANDSTPPAIHSTPDDTVIIGNKTFLVYLIEKSDFDKYPYTSPDTSEAAALAKDPSVKRQGDKLVIRLDNGKERILTNNLGGDEENFLDYTYTGNYPSIKRKGFHLSYYEGSGFALVNTQNGDSMITWSAPAISPDKKYMITASMDLVAAFDPNGFELYSIGTNNEIKKLGEVTLEKWGPGLVQWINNKTLISEYITISEEGDTQVQYVKMVMQ</sequence>
<feature type="signal peptide" evidence="1">
    <location>
        <begin position="1"/>
        <end position="23"/>
    </location>
</feature>
<evidence type="ECO:0000313" key="3">
    <source>
        <dbReference type="Proteomes" id="UP000199656"/>
    </source>
</evidence>
<proteinExistence type="predicted"/>
<feature type="chain" id="PRO_5011570165" evidence="1">
    <location>
        <begin position="24"/>
        <end position="241"/>
    </location>
</feature>
<dbReference type="STRING" id="408074.SAMN05660909_03204"/>
<dbReference type="RefSeq" id="WP_089762948.1">
    <property type="nucleotide sequence ID" value="NZ_BKAT01000023.1"/>
</dbReference>
<keyword evidence="3" id="KW-1185">Reference proteome</keyword>
<dbReference type="PROSITE" id="PS51257">
    <property type="entry name" value="PROKAR_LIPOPROTEIN"/>
    <property type="match status" value="1"/>
</dbReference>
<name>A0A1H4DMB1_9BACT</name>
<organism evidence="2 3">
    <name type="scientific">Chitinophaga terrae</name>
    <name type="common">ex Kim and Jung 2007</name>
    <dbReference type="NCBI Taxonomy" id="408074"/>
    <lineage>
        <taxon>Bacteria</taxon>
        <taxon>Pseudomonadati</taxon>
        <taxon>Bacteroidota</taxon>
        <taxon>Chitinophagia</taxon>
        <taxon>Chitinophagales</taxon>
        <taxon>Chitinophagaceae</taxon>
        <taxon>Chitinophaga</taxon>
    </lineage>
</organism>
<gene>
    <name evidence="2" type="ORF">SAMN05660909_03204</name>
</gene>
<dbReference type="EMBL" id="FNRL01000014">
    <property type="protein sequence ID" value="SEA73933.1"/>
    <property type="molecule type" value="Genomic_DNA"/>
</dbReference>
<dbReference type="SUPFAM" id="SSF82171">
    <property type="entry name" value="DPP6 N-terminal domain-like"/>
    <property type="match status" value="1"/>
</dbReference>